<dbReference type="SMART" id="SM00218">
    <property type="entry name" value="ZU5"/>
    <property type="match status" value="1"/>
</dbReference>
<dbReference type="GO" id="GO:0005886">
    <property type="term" value="C:plasma membrane"/>
    <property type="evidence" value="ECO:0007669"/>
    <property type="project" value="UniProtKB-SubCell"/>
</dbReference>
<accession>A0A9Q0YJE6</accession>
<dbReference type="AlphaFoldDB" id="A0A9Q0YJE6"/>
<comment type="subcellular location">
    <subcellularLocation>
        <location evidence="1">Cell membrane</location>
        <topology evidence="1">Single-pass type I membrane protein</topology>
    </subcellularLocation>
</comment>
<sequence>MSRASSTKVSRPNEADAVITEVTAVTLPRHKRFLKGSGWELNGLSLSADGKIVVSGFHYNGKSFIDLYSTSKDKTKLIYSKEFDKYSNKPYQNVTFCDFKTGMIAACVADKLELFEIVASKLSRSSSRKLNGESRSVAVTEGKIFLGISGSNKILVFNQNFDESKSINLEGIEETEYPWDMALVKDRLFVITRVRGIGNRALSYGRESGSILTEFQNTVRRNPSAQSIAVSENSGLVVVLWNGDQIISYPFSENKPLLVFCLGYNVRRIRISEGQLVSGSIAGDVQIFDLEQLFNFNAMKRTLAHIISTEECEELQSYFGVADEVMVVTDARSENDQGKDGVTKNVKRAERLLTTFEQGGHFDPWNITNLRNALETLGDSMRVSILKGPIEGYSRHGKYHVTTIENLEAELKTKEKTWKFEKQQLNDTITTLQKEYEEVLKTTQNEQRKMEIQYYERVNSLEEKLRESEHNRLMEKTANLQTVKTFRTKQEAEFEKLIEGIAEHLTLGDALKLAKLFMLPESVRDFLCRVSLHETPGIRLLKVITQRSIINMYDATNLQKAFEILGLDIINNDFVVPYQNNVDVEQSRSHKLKEFSLDVSASCDSERESKVKYQKDSTTESSGEGASPTDESGNRTYGEVTAQSLYNRVSTSGGRHNSSHAEGIIGKEGGKIHLADVSIIVPPDAIIESQVISLDVIVEAPQSLSTEVKKTIMTPVVKLEPLGLVFKKALQLTIPHFTRVQVQEAYNVVSYSGEISDQFSNTTNNITWSEMNNVRTELHERSVTIDVQCLSYICASIVSHGTAASLHIVRVVSFIDGMRNTNEDIILTLCFCRDNDVEYNSLLLDYKTKLTLEQYSTLHLQSQTGSGDADFLNVTFSSVKNTYLSDNEQVVTKFSVAHICSASRVAHQVRLTKGHDSGNDVIDLKLVISQENQTKAECFLKARVKDLLISQESEDLLLDFQPPIFKPYEGLKMTIASMLETLHCHKLATYFGLSPAETDMVQNDEYPGRMLMKILDEREKIMPQKMSYLFHGLKYCHLDKIARIVLQYIEEHSGQTLDEKNHTPDTQTEKKAIDERNSKDISTQCSSHDLLPSPCRTNQAVQTVITATTITDTTLVKTLTEDVSNKGDEVHKFDLKENSIFQLQADSQQYGLMRYVLLMSLDGLLQINRGVLILPTQFNF</sequence>
<evidence type="ECO:0000256" key="1">
    <source>
        <dbReference type="RuleBase" id="RU367033"/>
    </source>
</evidence>
<reference evidence="5" key="1">
    <citation type="submission" date="2021-10" db="EMBL/GenBank/DDBJ databases">
        <title>Tropical sea cucumber genome reveals ecological adaptation and Cuvierian tubules defense mechanism.</title>
        <authorList>
            <person name="Chen T."/>
        </authorList>
    </citation>
    <scope>NUCLEOTIDE SEQUENCE</scope>
    <source>
        <strain evidence="5">Nanhai2018</strain>
        <tissue evidence="5">Muscle</tissue>
    </source>
</reference>
<feature type="compositionally biased region" description="Basic and acidic residues" evidence="3">
    <location>
        <begin position="1056"/>
        <end position="1079"/>
    </location>
</feature>
<dbReference type="EMBL" id="JAIZAY010000019">
    <property type="protein sequence ID" value="KAJ8023683.1"/>
    <property type="molecule type" value="Genomic_DNA"/>
</dbReference>
<keyword evidence="2" id="KW-0175">Coiled coil</keyword>
<feature type="coiled-coil region" evidence="2">
    <location>
        <begin position="404"/>
        <end position="453"/>
    </location>
</feature>
<dbReference type="Pfam" id="PF00791">
    <property type="entry name" value="ZU5"/>
    <property type="match status" value="1"/>
</dbReference>
<evidence type="ECO:0000313" key="6">
    <source>
        <dbReference type="Proteomes" id="UP001152320"/>
    </source>
</evidence>
<comment type="function">
    <text evidence="1">Receptor for netrin required for axon guidance. Mediates axon repulsion of neuronal growth cones in the developing nervous system upon ligand binding.</text>
</comment>
<protein>
    <recommendedName>
        <fullName evidence="1">Netrin receptor UNC5</fullName>
    </recommendedName>
</protein>
<dbReference type="InterPro" id="IPR000906">
    <property type="entry name" value="ZU5_dom"/>
</dbReference>
<dbReference type="PANTHER" id="PTHR12582">
    <property type="entry name" value="NETRIN RECEPTOR UNC5"/>
    <property type="match status" value="1"/>
</dbReference>
<keyword evidence="1" id="KW-0217">Developmental protein</keyword>
<dbReference type="Gene3D" id="2.60.220.30">
    <property type="match status" value="1"/>
</dbReference>
<comment type="caution">
    <text evidence="5">The sequence shown here is derived from an EMBL/GenBank/DDBJ whole genome shotgun (WGS) entry which is preliminary data.</text>
</comment>
<name>A0A9Q0YJE6_HOLLE</name>
<evidence type="ECO:0000256" key="3">
    <source>
        <dbReference type="SAM" id="MobiDB-lite"/>
    </source>
</evidence>
<dbReference type="PROSITE" id="PS51145">
    <property type="entry name" value="ZU5"/>
    <property type="match status" value="1"/>
</dbReference>
<feature type="region of interest" description="Disordered" evidence="3">
    <location>
        <begin position="608"/>
        <end position="636"/>
    </location>
</feature>
<comment type="similarity">
    <text evidence="1">Belongs to the unc-5 family.</text>
</comment>
<feature type="domain" description="ZU5" evidence="4">
    <location>
        <begin position="659"/>
        <end position="799"/>
    </location>
</feature>
<dbReference type="SUPFAM" id="SSF101898">
    <property type="entry name" value="NHL repeat"/>
    <property type="match status" value="1"/>
</dbReference>
<feature type="compositionally biased region" description="Polar residues" evidence="3">
    <location>
        <begin position="619"/>
        <end position="636"/>
    </location>
</feature>
<dbReference type="Proteomes" id="UP001152320">
    <property type="component" value="Chromosome 19"/>
</dbReference>
<feature type="region of interest" description="Disordered" evidence="3">
    <location>
        <begin position="1056"/>
        <end position="1088"/>
    </location>
</feature>
<keyword evidence="1" id="KW-0675">Receptor</keyword>
<dbReference type="OrthoDB" id="191651at2759"/>
<evidence type="ECO:0000313" key="5">
    <source>
        <dbReference type="EMBL" id="KAJ8023683.1"/>
    </source>
</evidence>
<organism evidence="5 6">
    <name type="scientific">Holothuria leucospilota</name>
    <name type="common">Black long sea cucumber</name>
    <name type="synonym">Mertensiothuria leucospilota</name>
    <dbReference type="NCBI Taxonomy" id="206669"/>
    <lineage>
        <taxon>Eukaryota</taxon>
        <taxon>Metazoa</taxon>
        <taxon>Echinodermata</taxon>
        <taxon>Eleutherozoa</taxon>
        <taxon>Echinozoa</taxon>
        <taxon>Holothuroidea</taxon>
        <taxon>Aspidochirotacea</taxon>
        <taxon>Aspidochirotida</taxon>
        <taxon>Holothuriidae</taxon>
        <taxon>Holothuria</taxon>
    </lineage>
</organism>
<proteinExistence type="inferred from homology"/>
<dbReference type="PANTHER" id="PTHR12582:SF41">
    <property type="entry name" value="UNC5C-LIKE PROTEIN"/>
    <property type="match status" value="1"/>
</dbReference>
<keyword evidence="1" id="KW-0393">Immunoglobulin domain</keyword>
<feature type="compositionally biased region" description="Basic and acidic residues" evidence="3">
    <location>
        <begin position="608"/>
        <end position="618"/>
    </location>
</feature>
<dbReference type="InterPro" id="IPR037936">
    <property type="entry name" value="UNC5A-D"/>
</dbReference>
<gene>
    <name evidence="5" type="ORF">HOLleu_36187</name>
</gene>
<dbReference type="GO" id="GO:0005042">
    <property type="term" value="F:netrin receptor activity"/>
    <property type="evidence" value="ECO:0007669"/>
    <property type="project" value="UniProtKB-UniRule"/>
</dbReference>
<evidence type="ECO:0000256" key="2">
    <source>
        <dbReference type="SAM" id="Coils"/>
    </source>
</evidence>
<evidence type="ECO:0000259" key="4">
    <source>
        <dbReference type="PROSITE" id="PS51145"/>
    </source>
</evidence>
<keyword evidence="6" id="KW-1185">Reference proteome</keyword>